<feature type="transmembrane region" description="Helical" evidence="1">
    <location>
        <begin position="165"/>
        <end position="198"/>
    </location>
</feature>
<feature type="transmembrane region" description="Helical" evidence="1">
    <location>
        <begin position="205"/>
        <end position="223"/>
    </location>
</feature>
<feature type="transmembrane region" description="Helical" evidence="1">
    <location>
        <begin position="379"/>
        <end position="399"/>
    </location>
</feature>
<gene>
    <name evidence="2" type="ORF">GCM10011410_13730</name>
</gene>
<proteinExistence type="predicted"/>
<evidence type="ECO:0000313" key="3">
    <source>
        <dbReference type="Proteomes" id="UP000641514"/>
    </source>
</evidence>
<evidence type="ECO:0000313" key="2">
    <source>
        <dbReference type="EMBL" id="GGC62537.1"/>
    </source>
</evidence>
<keyword evidence="3" id="KW-1185">Reference proteome</keyword>
<protein>
    <recommendedName>
        <fullName evidence="4">Transmembrane protein</fullName>
    </recommendedName>
</protein>
<evidence type="ECO:0000256" key="1">
    <source>
        <dbReference type="SAM" id="Phobius"/>
    </source>
</evidence>
<keyword evidence="1" id="KW-1133">Transmembrane helix</keyword>
<feature type="transmembrane region" description="Helical" evidence="1">
    <location>
        <begin position="80"/>
        <end position="102"/>
    </location>
</feature>
<feature type="transmembrane region" description="Helical" evidence="1">
    <location>
        <begin position="12"/>
        <end position="31"/>
    </location>
</feature>
<comment type="caution">
    <text evidence="2">The sequence shown here is derived from an EMBL/GenBank/DDBJ whole genome shotgun (WGS) entry which is preliminary data.</text>
</comment>
<feature type="transmembrane region" description="Helical" evidence="1">
    <location>
        <begin position="549"/>
        <end position="570"/>
    </location>
</feature>
<keyword evidence="1" id="KW-0812">Transmembrane</keyword>
<feature type="transmembrane region" description="Helical" evidence="1">
    <location>
        <begin position="273"/>
        <end position="295"/>
    </location>
</feature>
<dbReference type="Proteomes" id="UP000641514">
    <property type="component" value="Unassembled WGS sequence"/>
</dbReference>
<reference evidence="2" key="1">
    <citation type="journal article" date="2014" name="Int. J. Syst. Evol. Microbiol.">
        <title>Complete genome sequence of Corynebacterium casei LMG S-19264T (=DSM 44701T), isolated from a smear-ripened cheese.</title>
        <authorList>
            <consortium name="US DOE Joint Genome Institute (JGI-PGF)"/>
            <person name="Walter F."/>
            <person name="Albersmeier A."/>
            <person name="Kalinowski J."/>
            <person name="Ruckert C."/>
        </authorList>
    </citation>
    <scope>NUCLEOTIDE SEQUENCE</scope>
    <source>
        <strain evidence="2">CGMCC 1.15478</strain>
    </source>
</reference>
<feature type="transmembrane region" description="Helical" evidence="1">
    <location>
        <begin position="302"/>
        <end position="320"/>
    </location>
</feature>
<feature type="transmembrane region" description="Helical" evidence="1">
    <location>
        <begin position="139"/>
        <end position="159"/>
    </location>
</feature>
<feature type="transmembrane region" description="Helical" evidence="1">
    <location>
        <begin position="348"/>
        <end position="367"/>
    </location>
</feature>
<name>A0A916XBW1_9ACTN</name>
<organism evidence="2 3">
    <name type="scientific">Hoyosella rhizosphaerae</name>
    <dbReference type="NCBI Taxonomy" id="1755582"/>
    <lineage>
        <taxon>Bacteria</taxon>
        <taxon>Bacillati</taxon>
        <taxon>Actinomycetota</taxon>
        <taxon>Actinomycetes</taxon>
        <taxon>Mycobacteriales</taxon>
        <taxon>Hoyosellaceae</taxon>
        <taxon>Hoyosella</taxon>
    </lineage>
</organism>
<keyword evidence="1" id="KW-0472">Membrane</keyword>
<reference evidence="2" key="2">
    <citation type="submission" date="2020-09" db="EMBL/GenBank/DDBJ databases">
        <authorList>
            <person name="Sun Q."/>
            <person name="Zhou Y."/>
        </authorList>
    </citation>
    <scope>NUCLEOTIDE SEQUENCE</scope>
    <source>
        <strain evidence="2">CGMCC 1.15478</strain>
    </source>
</reference>
<dbReference type="RefSeq" id="WP_188671835.1">
    <property type="nucleotide sequence ID" value="NZ_BMJH01000001.1"/>
</dbReference>
<accession>A0A916XBW1</accession>
<evidence type="ECO:0008006" key="4">
    <source>
        <dbReference type="Google" id="ProtNLM"/>
    </source>
</evidence>
<sequence length="584" mass="60921">MVTALTLHRKLHWCAPIYGIFLSIIILSPLLRPGYLLHRDAVSTPRSFVTDTALGLGDTAPRAVPQDWFLALASQVLDGGIVVTGLIVFALIAASWGAIALVRTVWATPTGPRVGAESVAVTLTVWNPYVAERLLQGHWSLLLGYAALPWVVVAVVRAGQGTPGWWGLLAVSIAVAGFTPTGLVLAFITGIVAALAVSSATRWRVIGLLAGVSTVVASPWWLAATLTGDSGTSTLLGVEAFAARAETGLGTLGSLISLGGIWNADAVPLTRTAGLGVLATLWISFILVVGGWQLWKTTSRRLPLALGFLAACAVVGPAIVATGPGMRVFAHVVATVPGGGLLRDTHKWVALALPFYILCGAAATLWLCTIIGRRMAPTVLCVMLIVVLPDAAWGVGGALRPIQYPPGWAEVSAHFAESAQKGSVAVLPAGMFRHYSYGTGVVALDPTPRLISRDVFASGDLHVAGSVIPGEGERARTVEATLLAGAKPTQLADLGVQWVIDQPATPGVRGEAQRTLDQLSVVIDTEDVVLYANPEVATDLSASTVDRSLVIAAHIAWLLALVAGGLAAVWPGLRRLAAGREINN</sequence>
<dbReference type="AlphaFoldDB" id="A0A916XBW1"/>
<dbReference type="EMBL" id="BMJH01000001">
    <property type="protein sequence ID" value="GGC62537.1"/>
    <property type="molecule type" value="Genomic_DNA"/>
</dbReference>